<evidence type="ECO:0000313" key="2">
    <source>
        <dbReference type="Proteomes" id="UP000078576"/>
    </source>
</evidence>
<dbReference type="OrthoDB" id="5343383at2759"/>
<dbReference type="EMBL" id="KN714745">
    <property type="protein sequence ID" value="KUI60195.1"/>
    <property type="molecule type" value="Genomic_DNA"/>
</dbReference>
<reference evidence="2" key="1">
    <citation type="submission" date="2014-12" db="EMBL/GenBank/DDBJ databases">
        <title>Genome Sequence of Valsa Canker Pathogens Uncovers a Specific Adaption of Colonization on Woody Bark.</title>
        <authorList>
            <person name="Yin Z."/>
            <person name="Liu H."/>
            <person name="Gao X."/>
            <person name="Li Z."/>
            <person name="Song N."/>
            <person name="Ke X."/>
            <person name="Dai Q."/>
            <person name="Wu Y."/>
            <person name="Sun Y."/>
            <person name="Xu J.-R."/>
            <person name="Kang Z.K."/>
            <person name="Wang L."/>
            <person name="Huang L."/>
        </authorList>
    </citation>
    <scope>NUCLEOTIDE SEQUENCE [LARGE SCALE GENOMIC DNA]</scope>
    <source>
        <strain evidence="2">SXYL134</strain>
    </source>
</reference>
<sequence length="293" mass="32151">MASDQVQQAHAELIDALTELYTLLDTLGALPPADSDSDSDSASPTVNVLLPPHPAGSINAEAAVAAGFAPEAISLMSALPFLAGDHTYNHGSGCELMPSTYALSYLGEDLDEGDFESRREMLNDELMPPTALKLTQSDVYGVEWIYDVGTGLLTPWKPFDHGLSDTNDYSHVAALPPRQVIGPLVDHYRRHDYLATPSGQVDFSSPLFADAPLDPVTGEAQPPEDWDPADATKWRAQYAVWQATRGIKDLYLECGWDVEAREQHGFRRDEFLCRRAVYYAETVEPLVQAEAEL</sequence>
<protein>
    <submittedName>
        <fullName evidence="1">Uncharacterized protein</fullName>
    </submittedName>
</protein>
<dbReference type="AlphaFoldDB" id="A0A194V8B9"/>
<name>A0A194V8B9_CYTMA</name>
<proteinExistence type="predicted"/>
<evidence type="ECO:0000313" key="1">
    <source>
        <dbReference type="EMBL" id="KUI60195.1"/>
    </source>
</evidence>
<gene>
    <name evidence="1" type="ORF">VP1G_07394</name>
</gene>
<organism evidence="1 2">
    <name type="scientific">Cytospora mali</name>
    <name type="common">Apple Valsa canker fungus</name>
    <name type="synonym">Valsa mali</name>
    <dbReference type="NCBI Taxonomy" id="578113"/>
    <lineage>
        <taxon>Eukaryota</taxon>
        <taxon>Fungi</taxon>
        <taxon>Dikarya</taxon>
        <taxon>Ascomycota</taxon>
        <taxon>Pezizomycotina</taxon>
        <taxon>Sordariomycetes</taxon>
        <taxon>Sordariomycetidae</taxon>
        <taxon>Diaporthales</taxon>
        <taxon>Cytosporaceae</taxon>
        <taxon>Cytospora</taxon>
    </lineage>
</organism>
<accession>A0A194V8B9</accession>
<keyword evidence="2" id="KW-1185">Reference proteome</keyword>
<dbReference type="Proteomes" id="UP000078576">
    <property type="component" value="Unassembled WGS sequence"/>
</dbReference>